<reference evidence="13" key="3">
    <citation type="submission" date="2017-11" db="EMBL/GenBank/DDBJ databases">
        <authorList>
            <person name="Seuylemezian A."/>
            <person name="Cooper K."/>
            <person name="Vaishampayan P."/>
        </authorList>
    </citation>
    <scope>NUCLEOTIDE SEQUENCE</scope>
    <source>
        <strain evidence="13">PVAS-1</strain>
    </source>
</reference>
<evidence type="ECO:0000256" key="10">
    <source>
        <dbReference type="ARBA" id="ARBA00024908"/>
    </source>
</evidence>
<dbReference type="GO" id="GO:0005737">
    <property type="term" value="C:cytoplasm"/>
    <property type="evidence" value="ECO:0007669"/>
    <property type="project" value="UniProtKB-SubCell"/>
</dbReference>
<comment type="caution">
    <text evidence="12">The sequence shown here is derived from an EMBL/GenBank/DDBJ whole genome shotgun (WGS) entry which is preliminary data.</text>
</comment>
<dbReference type="Proteomes" id="UP000004474">
    <property type="component" value="Unassembled WGS sequence"/>
</dbReference>
<evidence type="ECO:0000313" key="14">
    <source>
        <dbReference type="Proteomes" id="UP000004474"/>
    </source>
</evidence>
<name>K1E0U5_9MICO</name>
<dbReference type="EMBL" id="PIPF01000003">
    <property type="protein sequence ID" value="RWU84742.1"/>
    <property type="molecule type" value="Genomic_DNA"/>
</dbReference>
<dbReference type="GO" id="GO:0002949">
    <property type="term" value="P:tRNA threonylcarbamoyladenosine modification"/>
    <property type="evidence" value="ECO:0007669"/>
    <property type="project" value="InterPro"/>
</dbReference>
<accession>K1E0U5</accession>
<keyword evidence="8" id="KW-0067">ATP-binding</keyword>
<protein>
    <recommendedName>
        <fullName evidence="3">tRNA threonylcarbamoyladenosine biosynthesis protein TsaE</fullName>
    </recommendedName>
    <alternativeName>
        <fullName evidence="11">t(6)A37 threonylcarbamoyladenosine biosynthesis protein TsaE</fullName>
    </alternativeName>
</protein>
<dbReference type="GO" id="GO:0005524">
    <property type="term" value="F:ATP binding"/>
    <property type="evidence" value="ECO:0007669"/>
    <property type="project" value="UniProtKB-KW"/>
</dbReference>
<keyword evidence="7" id="KW-0547">Nucleotide-binding</keyword>
<dbReference type="Gene3D" id="3.40.50.300">
    <property type="entry name" value="P-loop containing nucleotide triphosphate hydrolases"/>
    <property type="match status" value="1"/>
</dbReference>
<dbReference type="GO" id="GO:0046872">
    <property type="term" value="F:metal ion binding"/>
    <property type="evidence" value="ECO:0007669"/>
    <property type="project" value="UniProtKB-KW"/>
</dbReference>
<dbReference type="Pfam" id="PF02367">
    <property type="entry name" value="TsaE"/>
    <property type="match status" value="1"/>
</dbReference>
<reference evidence="13 15" key="1">
    <citation type="journal article" date="2009" name="Int. J. Syst. Evol. Microbiol.">
        <title>Janibacter hoylei sp. nov., Bacillus isronensis sp. nov. and Bacillus aryabhattai sp. nov., isolated from cryotubes used for collecting air from the upper atmosphere.</title>
        <authorList>
            <person name="Shivaji S."/>
            <person name="Chaturvedi P."/>
            <person name="Begum Z."/>
            <person name="Pindi P.K."/>
            <person name="Manorama R."/>
            <person name="Padmanaban D.A."/>
            <person name="Shouche Y.S."/>
            <person name="Pawar S."/>
            <person name="Vaishampayan P."/>
            <person name="Dutt C.B."/>
            <person name="Datta G.N."/>
            <person name="Manchanda R.K."/>
            <person name="Rao U.R."/>
            <person name="Bhargava P.M."/>
            <person name="Narlikar J.V."/>
        </authorList>
    </citation>
    <scope>NUCLEOTIDE SEQUENCE [LARGE SCALE GENOMIC DNA]</scope>
    <source>
        <strain evidence="13 15">PVAS-1</strain>
    </source>
</reference>
<sequence>MSLLLPDTDATTALGRRLATLLRAGDLVLLTGGLGAGKTTLTRGLGAGLGVRGAVTSPTFVIARVHPSLVGGPELVHVDAYRLGGAAELDDLDLDSELDEAVTVVEWGAGLVEGLADDRLEITLTADPATEARTLEVVGVGDRWAGVDVEAHLRDEGSDR</sequence>
<dbReference type="Proteomes" id="UP000288711">
    <property type="component" value="Unassembled WGS sequence"/>
</dbReference>
<keyword evidence="4" id="KW-0963">Cytoplasm</keyword>
<evidence type="ECO:0000256" key="2">
    <source>
        <dbReference type="ARBA" id="ARBA00007599"/>
    </source>
</evidence>
<keyword evidence="6" id="KW-0479">Metal-binding</keyword>
<dbReference type="eggNOG" id="COG0802">
    <property type="taxonomic scope" value="Bacteria"/>
</dbReference>
<evidence type="ECO:0000256" key="4">
    <source>
        <dbReference type="ARBA" id="ARBA00022490"/>
    </source>
</evidence>
<evidence type="ECO:0000313" key="13">
    <source>
        <dbReference type="EMBL" id="RWU84742.1"/>
    </source>
</evidence>
<dbReference type="SUPFAM" id="SSF52540">
    <property type="entry name" value="P-loop containing nucleoside triphosphate hydrolases"/>
    <property type="match status" value="1"/>
</dbReference>
<dbReference type="InterPro" id="IPR003442">
    <property type="entry name" value="T6A_TsaE"/>
</dbReference>
<evidence type="ECO:0000256" key="11">
    <source>
        <dbReference type="ARBA" id="ARBA00032441"/>
    </source>
</evidence>
<keyword evidence="13" id="KW-0808">Transferase</keyword>
<evidence type="ECO:0000256" key="8">
    <source>
        <dbReference type="ARBA" id="ARBA00022840"/>
    </source>
</evidence>
<evidence type="ECO:0000256" key="6">
    <source>
        <dbReference type="ARBA" id="ARBA00022723"/>
    </source>
</evidence>
<evidence type="ECO:0000313" key="15">
    <source>
        <dbReference type="Proteomes" id="UP000288711"/>
    </source>
</evidence>
<evidence type="ECO:0000256" key="5">
    <source>
        <dbReference type="ARBA" id="ARBA00022694"/>
    </source>
</evidence>
<evidence type="ECO:0000256" key="9">
    <source>
        <dbReference type="ARBA" id="ARBA00022842"/>
    </source>
</evidence>
<keyword evidence="15" id="KW-1185">Reference proteome</keyword>
<dbReference type="AlphaFoldDB" id="K1E0U5"/>
<reference evidence="12 14" key="2">
    <citation type="journal article" date="2012" name="J. Bacteriol.">
        <title>Genome Sequence of Janibacter hoylei MTCC8307, Isolated from the Stratospheric Air.</title>
        <authorList>
            <person name="Pawar S.P."/>
            <person name="Dhotre D.P."/>
            <person name="Shetty S.A."/>
            <person name="Chowdhury S.P."/>
            <person name="Chaudhari B.L."/>
            <person name="Shouche Y.S."/>
        </authorList>
    </citation>
    <scope>NUCLEOTIDE SEQUENCE [LARGE SCALE GENOMIC DNA]</scope>
    <source>
        <strain evidence="12 14">PVAS-1</strain>
    </source>
</reference>
<evidence type="ECO:0000256" key="7">
    <source>
        <dbReference type="ARBA" id="ARBA00022741"/>
    </source>
</evidence>
<comment type="subcellular location">
    <subcellularLocation>
        <location evidence="1">Cytoplasm</location>
    </subcellularLocation>
</comment>
<dbReference type="InterPro" id="IPR027417">
    <property type="entry name" value="P-loop_NTPase"/>
</dbReference>
<organism evidence="12 14">
    <name type="scientific">Janibacter hoylei PVAS-1</name>
    <dbReference type="NCBI Taxonomy" id="1210046"/>
    <lineage>
        <taxon>Bacteria</taxon>
        <taxon>Bacillati</taxon>
        <taxon>Actinomycetota</taxon>
        <taxon>Actinomycetes</taxon>
        <taxon>Micrococcales</taxon>
        <taxon>Intrasporangiaceae</taxon>
        <taxon>Janibacter</taxon>
    </lineage>
</organism>
<keyword evidence="5" id="KW-0819">tRNA processing</keyword>
<dbReference type="GO" id="GO:0016740">
    <property type="term" value="F:transferase activity"/>
    <property type="evidence" value="ECO:0007669"/>
    <property type="project" value="UniProtKB-KW"/>
</dbReference>
<evidence type="ECO:0000313" key="12">
    <source>
        <dbReference type="EMBL" id="EKA62505.1"/>
    </source>
</evidence>
<proteinExistence type="inferred from homology"/>
<dbReference type="NCBIfam" id="TIGR00150">
    <property type="entry name" value="T6A_YjeE"/>
    <property type="match status" value="1"/>
</dbReference>
<dbReference type="EMBL" id="ALWX01000005">
    <property type="protein sequence ID" value="EKA62505.1"/>
    <property type="molecule type" value="Genomic_DNA"/>
</dbReference>
<dbReference type="PANTHER" id="PTHR33540:SF2">
    <property type="entry name" value="TRNA THREONYLCARBAMOYLADENOSINE BIOSYNTHESIS PROTEIN TSAE"/>
    <property type="match status" value="1"/>
</dbReference>
<dbReference type="STRING" id="1210046.B277_01469"/>
<keyword evidence="9" id="KW-0460">Magnesium</keyword>
<dbReference type="RefSeq" id="WP_007924332.1">
    <property type="nucleotide sequence ID" value="NZ_ALWX01000005.1"/>
</dbReference>
<comment type="function">
    <text evidence="10">Required for the formation of a threonylcarbamoyl group on adenosine at position 37 (t(6)A37) in tRNAs that read codons beginning with adenine. Is involved in the transfer of the threonylcarbamoyl moiety of threonylcarbamoyl-AMP (TC-AMP) to the N6 group of A37, together with TsaD and TsaB. TsaE seems to play an indirect role in the t(6)A biosynthesis pathway, possibly in regulating the core enzymatic function of TsaD.</text>
</comment>
<comment type="similarity">
    <text evidence="2">Belongs to the TsaE family.</text>
</comment>
<dbReference type="OrthoDB" id="9800307at2"/>
<dbReference type="PATRIC" id="fig|1210046.3.peg.290"/>
<evidence type="ECO:0000256" key="1">
    <source>
        <dbReference type="ARBA" id="ARBA00004496"/>
    </source>
</evidence>
<dbReference type="PANTHER" id="PTHR33540">
    <property type="entry name" value="TRNA THREONYLCARBAMOYLADENOSINE BIOSYNTHESIS PROTEIN TSAE"/>
    <property type="match status" value="1"/>
</dbReference>
<evidence type="ECO:0000256" key="3">
    <source>
        <dbReference type="ARBA" id="ARBA00019010"/>
    </source>
</evidence>
<gene>
    <name evidence="12" type="ORF">B277_01469</name>
    <name evidence="13" type="ORF">CWN80_03985</name>
</gene>